<dbReference type="SUPFAM" id="SSF46689">
    <property type="entry name" value="Homeodomain-like"/>
    <property type="match status" value="2"/>
</dbReference>
<dbReference type="GO" id="GO:0019185">
    <property type="term" value="C:snRNA-activating protein complex"/>
    <property type="evidence" value="ECO:0007669"/>
    <property type="project" value="TreeGrafter"/>
</dbReference>
<keyword evidence="2" id="KW-0238">DNA-binding</keyword>
<evidence type="ECO:0000259" key="7">
    <source>
        <dbReference type="PROSITE" id="PS51293"/>
    </source>
</evidence>
<name>A0A9W7BGY8_9STRA</name>
<evidence type="ECO:0000256" key="2">
    <source>
        <dbReference type="ARBA" id="ARBA00023125"/>
    </source>
</evidence>
<dbReference type="InterPro" id="IPR017884">
    <property type="entry name" value="SANT_dom"/>
</dbReference>
<dbReference type="InterPro" id="IPR001005">
    <property type="entry name" value="SANT/Myb"/>
</dbReference>
<dbReference type="InterPro" id="IPR051575">
    <property type="entry name" value="Myb-like_DNA-bd"/>
</dbReference>
<dbReference type="EMBL" id="BRXX01000081">
    <property type="protein sequence ID" value="GMH88351.1"/>
    <property type="molecule type" value="Genomic_DNA"/>
</dbReference>
<dbReference type="Gene3D" id="1.10.10.60">
    <property type="entry name" value="Homeodomain-like"/>
    <property type="match status" value="1"/>
</dbReference>
<dbReference type="Gene3D" id="1.20.58.1880">
    <property type="match status" value="1"/>
</dbReference>
<dbReference type="GO" id="GO:0042795">
    <property type="term" value="P:snRNA transcription by RNA polymerase II"/>
    <property type="evidence" value="ECO:0007669"/>
    <property type="project" value="TreeGrafter"/>
</dbReference>
<reference evidence="10" key="1">
    <citation type="journal article" date="2023" name="Commun. Biol.">
        <title>Genome analysis of Parmales, the sister group of diatoms, reveals the evolutionary specialization of diatoms from phago-mixotrophs to photoautotrophs.</title>
        <authorList>
            <person name="Ban H."/>
            <person name="Sato S."/>
            <person name="Yoshikawa S."/>
            <person name="Yamada K."/>
            <person name="Nakamura Y."/>
            <person name="Ichinomiya M."/>
            <person name="Sato N."/>
            <person name="Blanc-Mathieu R."/>
            <person name="Endo H."/>
            <person name="Kuwata A."/>
            <person name="Ogata H."/>
        </authorList>
    </citation>
    <scope>NUCLEOTIDE SEQUENCE [LARGE SCALE GENOMIC DNA]</scope>
    <source>
        <strain evidence="10">NIES 3699</strain>
    </source>
</reference>
<dbReference type="PANTHER" id="PTHR46621">
    <property type="entry name" value="SNRNA-ACTIVATING PROTEIN COMPLEX SUBUNIT 4"/>
    <property type="match status" value="1"/>
</dbReference>
<organism evidence="9 10">
    <name type="scientific">Triparma verrucosa</name>
    <dbReference type="NCBI Taxonomy" id="1606542"/>
    <lineage>
        <taxon>Eukaryota</taxon>
        <taxon>Sar</taxon>
        <taxon>Stramenopiles</taxon>
        <taxon>Ochrophyta</taxon>
        <taxon>Bolidophyceae</taxon>
        <taxon>Parmales</taxon>
        <taxon>Triparmaceae</taxon>
        <taxon>Triparma</taxon>
    </lineage>
</organism>
<evidence type="ECO:0000259" key="6">
    <source>
        <dbReference type="PROSITE" id="PS50090"/>
    </source>
</evidence>
<feature type="region of interest" description="Disordered" evidence="5">
    <location>
        <begin position="312"/>
        <end position="369"/>
    </location>
</feature>
<feature type="domain" description="HTH myb-type" evidence="8">
    <location>
        <begin position="159"/>
        <end position="212"/>
    </location>
</feature>
<feature type="region of interest" description="Disordered" evidence="5">
    <location>
        <begin position="500"/>
        <end position="532"/>
    </location>
</feature>
<feature type="compositionally biased region" description="Basic and acidic residues" evidence="5">
    <location>
        <begin position="500"/>
        <end position="513"/>
    </location>
</feature>
<feature type="region of interest" description="Disordered" evidence="5">
    <location>
        <begin position="42"/>
        <end position="67"/>
    </location>
</feature>
<keyword evidence="3" id="KW-0804">Transcription</keyword>
<dbReference type="AlphaFoldDB" id="A0A9W7BGY8"/>
<dbReference type="PROSITE" id="PS51293">
    <property type="entry name" value="SANT"/>
    <property type="match status" value="1"/>
</dbReference>
<dbReference type="CDD" id="cd00167">
    <property type="entry name" value="SANT"/>
    <property type="match status" value="2"/>
</dbReference>
<dbReference type="InterPro" id="IPR017930">
    <property type="entry name" value="Myb_dom"/>
</dbReference>
<evidence type="ECO:0000256" key="1">
    <source>
        <dbReference type="ARBA" id="ARBA00023015"/>
    </source>
</evidence>
<dbReference type="GO" id="GO:0042796">
    <property type="term" value="P:snRNA transcription by RNA polymerase III"/>
    <property type="evidence" value="ECO:0007669"/>
    <property type="project" value="TreeGrafter"/>
</dbReference>
<dbReference type="InterPro" id="IPR009057">
    <property type="entry name" value="Homeodomain-like_sf"/>
</dbReference>
<evidence type="ECO:0000313" key="10">
    <source>
        <dbReference type="Proteomes" id="UP001165160"/>
    </source>
</evidence>
<keyword evidence="4" id="KW-0539">Nucleus</keyword>
<feature type="compositionally biased region" description="Polar residues" evidence="5">
    <location>
        <begin position="515"/>
        <end position="525"/>
    </location>
</feature>
<feature type="domain" description="Myb-like" evidence="6">
    <location>
        <begin position="158"/>
        <end position="208"/>
    </location>
</feature>
<feature type="compositionally biased region" description="Low complexity" evidence="5">
    <location>
        <begin position="44"/>
        <end position="67"/>
    </location>
</feature>
<protein>
    <submittedName>
        <fullName evidence="9">Uncharacterized protein</fullName>
    </submittedName>
</protein>
<dbReference type="PROSITE" id="PS51294">
    <property type="entry name" value="HTH_MYB"/>
    <property type="match status" value="1"/>
</dbReference>
<dbReference type="PROSITE" id="PS50090">
    <property type="entry name" value="MYB_LIKE"/>
    <property type="match status" value="1"/>
</dbReference>
<dbReference type="Pfam" id="PF00249">
    <property type="entry name" value="Myb_DNA-binding"/>
    <property type="match status" value="1"/>
</dbReference>
<dbReference type="PANTHER" id="PTHR46621:SF1">
    <property type="entry name" value="SNRNA-ACTIVATING PROTEIN COMPLEX SUBUNIT 4"/>
    <property type="match status" value="1"/>
</dbReference>
<accession>A0A9W7BGY8</accession>
<gene>
    <name evidence="9" type="ORF">TrVE_jg7360</name>
</gene>
<comment type="caution">
    <text evidence="9">The sequence shown here is derived from an EMBL/GenBank/DDBJ whole genome shotgun (WGS) entry which is preliminary data.</text>
</comment>
<dbReference type="Proteomes" id="UP001165160">
    <property type="component" value="Unassembled WGS sequence"/>
</dbReference>
<evidence type="ECO:0000313" key="9">
    <source>
        <dbReference type="EMBL" id="GMH88351.1"/>
    </source>
</evidence>
<feature type="compositionally biased region" description="Basic and acidic residues" evidence="5">
    <location>
        <begin position="344"/>
        <end position="354"/>
    </location>
</feature>
<evidence type="ECO:0000259" key="8">
    <source>
        <dbReference type="PROSITE" id="PS51294"/>
    </source>
</evidence>
<dbReference type="GO" id="GO:0001006">
    <property type="term" value="F:RNA polymerase III type 3 promoter sequence-specific DNA binding"/>
    <property type="evidence" value="ECO:0007669"/>
    <property type="project" value="TreeGrafter"/>
</dbReference>
<evidence type="ECO:0000256" key="5">
    <source>
        <dbReference type="SAM" id="MobiDB-lite"/>
    </source>
</evidence>
<dbReference type="SMART" id="SM00717">
    <property type="entry name" value="SANT"/>
    <property type="match status" value="2"/>
</dbReference>
<keyword evidence="1" id="KW-0805">Transcription regulation</keyword>
<feature type="domain" description="SANT" evidence="7">
    <location>
        <begin position="161"/>
        <end position="212"/>
    </location>
</feature>
<evidence type="ECO:0000256" key="3">
    <source>
        <dbReference type="ARBA" id="ARBA00023163"/>
    </source>
</evidence>
<proteinExistence type="predicted"/>
<sequence length="532" mass="56185">MSTPASSNNLEGLCKLASMIDPTKDKPPAALTGVGNAPIVSGLAASSAPSQPPSLESTSPPSPTAAGANAAMFQNMMMSNPYGMMFPFGGALPQQPVLNVNGQAAAQASLQSSIFAQQMHYAAMMGYSAALQNPQIAQQHLALQKAATIGTTDLNHNPPGKKTGKWKEDEILTLRQGIDEYGRDWVKIAKMIPSRTREQVKNKGYAMILEDKTPNKATGHWKNVELEALKKGMEDWGPDWHRIAQVIPTRSWSQIVRKGKHMIDGSEVVLNSATPMLPLEPGQIQREVGDSKVQELGQAPGYAHLAPQLPATATVSDNPNDPKVRKNGHMANPTLDMPGGRLADSQRRLNEPKNKGGRPRKTNQERAREAAEREFAKITQQASTAAVLPAAMVNPMLVGVPGLGVPTLTPDPGTAAIMQAAALGPLGTGTGIPQPLMNSSVPSTLPPTTDLTALQQLQMQLPGSMPIAGLPPPSAALLTTALATAAANDDMTGLEPAAKRVRVEQQPVKKEEGSSIVQGSVTPTTDVLLPTA</sequence>
<keyword evidence="10" id="KW-1185">Reference proteome</keyword>
<evidence type="ECO:0000256" key="4">
    <source>
        <dbReference type="ARBA" id="ARBA00023242"/>
    </source>
</evidence>
<dbReference type="GO" id="GO:0000978">
    <property type="term" value="F:RNA polymerase II cis-regulatory region sequence-specific DNA binding"/>
    <property type="evidence" value="ECO:0007669"/>
    <property type="project" value="TreeGrafter"/>
</dbReference>